<feature type="chain" id="PRO_5012015286" description="TonB-dependent receptor plug domain-containing protein" evidence="8">
    <location>
        <begin position="34"/>
        <end position="1015"/>
    </location>
</feature>
<keyword evidence="2" id="KW-0813">Transport</keyword>
<sequence>MQRKSAVPDRVVGRQRLRMLLLASSLLSASAFAQSTVGDINGLAPGFTGGEVRIRNLDSGVTRESAISADGRFRVGALGAGRYEVQATGANGDARTIVVTVIAGQTTSADMSRAATLDTVNVRAQLGATIDLGSVESRTTFTAEQLNALPVGRDITSVSLLTPGTVASSGYFGPASFGGASAAENSYYVNGFNVTNLFDSLSFSEVPFQAIDQLDVQTGGYGARYGFSTGGVTSVNVKRGTNEWKGGFSWTTAPNAWRSTEPDTLRTDGTLLRSYDNNTRSSDVASAWIGGPLIQDKLFLFALGSMSRDERETYGGRTAEASRSPQDPTRPKPPTSLSTTAEEYTSKNPYWLVKLDWYLNDNNHLEYTGFGNRGRYHYDNYTAAYDSDRPDAEASKKEYLGRLYRERDGATHVLQWTSYLSDALTASVRYGQMRNKNSDYTISPDGKRSDYDGNILSPDGDCPYVFDAVLGKRVGCAVTSQIDVKDGSNERTSAMVDFTWQLAAHQLGFGYSNDQWKSRQGTAYSSGAYWRLHEDYARRINFRTGGTIGIKQRSWYLEDHWQINDAFMLYAGIRNDSFDNRNSDGVSFVKQDNIWQPRGGFAWDVMGDGNSKLFGSLGRYSLPIAANVSLRAASASYYTNEFFTYDGYDPVTGKPNITGSYRGGSADSVSNGADGSAPDPKAVASKGLKPYTQDEAILGYEHRIQSSNAWLDGWTLGAKVTYRRINNVIDDTCDARSLYNAAKKAGYDLSNWDSPWEVPSGIPGCWIYNPGEDLTLSIDVDGDGKPDDITVPGDELGPKAKRSYRALSLSADRQGERWYASLNYTWSKLYGNYEGLVKSTNGQDDTGTTSDFDFKELMYGADGYLFNDRRHSFKLYGAYDLTDQWQIGANLLIQSGTPITCLGGGYGTFGTEYGYAGVFHTCNADMEDVVGLGSSGRTPWVASLDPTVIYRPAALKGLSVQFSVLNLFNSVKPLQVYETKYSVDSAGTITDFFNHEKAKYYTNPRYARLQVQYDW</sequence>
<comment type="caution">
    <text evidence="10">The sequence shown here is derived from an EMBL/GenBank/DDBJ whole genome shotgun (WGS) entry which is preliminary data.</text>
</comment>
<evidence type="ECO:0000256" key="1">
    <source>
        <dbReference type="ARBA" id="ARBA00004571"/>
    </source>
</evidence>
<feature type="domain" description="TonB-dependent receptor plug" evidence="9">
    <location>
        <begin position="136"/>
        <end position="232"/>
    </location>
</feature>
<dbReference type="OrthoDB" id="9768147at2"/>
<evidence type="ECO:0000313" key="10">
    <source>
        <dbReference type="EMBL" id="OWQ52260.1"/>
    </source>
</evidence>
<keyword evidence="4" id="KW-0812">Transmembrane</keyword>
<dbReference type="GO" id="GO:0009279">
    <property type="term" value="C:cell outer membrane"/>
    <property type="evidence" value="ECO:0007669"/>
    <property type="project" value="UniProtKB-SubCell"/>
</dbReference>
<dbReference type="PANTHER" id="PTHR30069:SF46">
    <property type="entry name" value="OAR PROTEIN"/>
    <property type="match status" value="1"/>
</dbReference>
<evidence type="ECO:0000256" key="3">
    <source>
        <dbReference type="ARBA" id="ARBA00022452"/>
    </source>
</evidence>
<keyword evidence="6" id="KW-0998">Cell outer membrane</keyword>
<keyword evidence="8" id="KW-0732">Signal</keyword>
<dbReference type="PANTHER" id="PTHR30069">
    <property type="entry name" value="TONB-DEPENDENT OUTER MEMBRANE RECEPTOR"/>
    <property type="match status" value="1"/>
</dbReference>
<dbReference type="AlphaFoldDB" id="A0A246HKJ5"/>
<name>A0A246HKJ5_STEMA</name>
<evidence type="ECO:0000256" key="6">
    <source>
        <dbReference type="ARBA" id="ARBA00023237"/>
    </source>
</evidence>
<accession>A0A246HKJ5</accession>
<dbReference type="Proteomes" id="UP000198157">
    <property type="component" value="Unassembled WGS sequence"/>
</dbReference>
<evidence type="ECO:0000256" key="8">
    <source>
        <dbReference type="SAM" id="SignalP"/>
    </source>
</evidence>
<dbReference type="GO" id="GO:0044718">
    <property type="term" value="P:siderophore transmembrane transport"/>
    <property type="evidence" value="ECO:0007669"/>
    <property type="project" value="TreeGrafter"/>
</dbReference>
<dbReference type="InterPro" id="IPR039426">
    <property type="entry name" value="TonB-dep_rcpt-like"/>
</dbReference>
<dbReference type="SUPFAM" id="SSF56935">
    <property type="entry name" value="Porins"/>
    <property type="match status" value="1"/>
</dbReference>
<evidence type="ECO:0000259" key="9">
    <source>
        <dbReference type="Pfam" id="PF07715"/>
    </source>
</evidence>
<feature type="region of interest" description="Disordered" evidence="7">
    <location>
        <begin position="311"/>
        <end position="342"/>
    </location>
</feature>
<dbReference type="Gene3D" id="2.170.130.10">
    <property type="entry name" value="TonB-dependent receptor, plug domain"/>
    <property type="match status" value="1"/>
</dbReference>
<evidence type="ECO:0000313" key="11">
    <source>
        <dbReference type="Proteomes" id="UP000198157"/>
    </source>
</evidence>
<dbReference type="EMBL" id="NIVS01000032">
    <property type="protein sequence ID" value="OWQ52260.1"/>
    <property type="molecule type" value="Genomic_DNA"/>
</dbReference>
<evidence type="ECO:0000256" key="7">
    <source>
        <dbReference type="SAM" id="MobiDB-lite"/>
    </source>
</evidence>
<dbReference type="InterPro" id="IPR036942">
    <property type="entry name" value="Beta-barrel_TonB_sf"/>
</dbReference>
<organism evidence="10 11">
    <name type="scientific">Stenotrophomonas maltophilia</name>
    <name type="common">Pseudomonas maltophilia</name>
    <name type="synonym">Xanthomonas maltophilia</name>
    <dbReference type="NCBI Taxonomy" id="40324"/>
    <lineage>
        <taxon>Bacteria</taxon>
        <taxon>Pseudomonadati</taxon>
        <taxon>Pseudomonadota</taxon>
        <taxon>Gammaproteobacteria</taxon>
        <taxon>Lysobacterales</taxon>
        <taxon>Lysobacteraceae</taxon>
        <taxon>Stenotrophomonas</taxon>
        <taxon>Stenotrophomonas maltophilia group</taxon>
    </lineage>
</organism>
<evidence type="ECO:0000256" key="5">
    <source>
        <dbReference type="ARBA" id="ARBA00023136"/>
    </source>
</evidence>
<feature type="signal peptide" evidence="8">
    <location>
        <begin position="1"/>
        <end position="33"/>
    </location>
</feature>
<dbReference type="InterPro" id="IPR012910">
    <property type="entry name" value="Plug_dom"/>
</dbReference>
<keyword evidence="3" id="KW-1134">Transmembrane beta strand</keyword>
<protein>
    <recommendedName>
        <fullName evidence="9">TonB-dependent receptor plug domain-containing protein</fullName>
    </recommendedName>
</protein>
<dbReference type="InterPro" id="IPR037066">
    <property type="entry name" value="Plug_dom_sf"/>
</dbReference>
<reference evidence="10 11" key="1">
    <citation type="submission" date="2017-06" db="EMBL/GenBank/DDBJ databases">
        <authorList>
            <person name="Kim H.J."/>
            <person name="Triplett B.A."/>
        </authorList>
    </citation>
    <scope>NUCLEOTIDE SEQUENCE [LARGE SCALE GENOMIC DNA]</scope>
    <source>
        <strain evidence="10 11">13146</strain>
    </source>
</reference>
<dbReference type="GO" id="GO:0015344">
    <property type="term" value="F:siderophore uptake transmembrane transporter activity"/>
    <property type="evidence" value="ECO:0007669"/>
    <property type="project" value="TreeGrafter"/>
</dbReference>
<keyword evidence="5" id="KW-0472">Membrane</keyword>
<evidence type="ECO:0000256" key="2">
    <source>
        <dbReference type="ARBA" id="ARBA00022448"/>
    </source>
</evidence>
<evidence type="ECO:0000256" key="4">
    <source>
        <dbReference type="ARBA" id="ARBA00022692"/>
    </source>
</evidence>
<dbReference type="Gene3D" id="2.40.170.20">
    <property type="entry name" value="TonB-dependent receptor, beta-barrel domain"/>
    <property type="match status" value="1"/>
</dbReference>
<dbReference type="Pfam" id="PF07715">
    <property type="entry name" value="Plug"/>
    <property type="match status" value="1"/>
</dbReference>
<dbReference type="Gene3D" id="2.60.40.1120">
    <property type="entry name" value="Carboxypeptidase-like, regulatory domain"/>
    <property type="match status" value="1"/>
</dbReference>
<comment type="subcellular location">
    <subcellularLocation>
        <location evidence="1">Cell outer membrane</location>
        <topology evidence="1">Multi-pass membrane protein</topology>
    </subcellularLocation>
</comment>
<feature type="region of interest" description="Disordered" evidence="7">
    <location>
        <begin position="662"/>
        <end position="685"/>
    </location>
</feature>
<proteinExistence type="predicted"/>
<gene>
    <name evidence="10" type="ORF">CEE60_13140</name>
</gene>